<evidence type="ECO:0000313" key="1">
    <source>
        <dbReference type="EMBL" id="REH35772.1"/>
    </source>
</evidence>
<dbReference type="AlphaFoldDB" id="A0A3E0H0D0"/>
<evidence type="ECO:0000313" key="2">
    <source>
        <dbReference type="Proteomes" id="UP000256269"/>
    </source>
</evidence>
<dbReference type="EMBL" id="QUNO01000017">
    <property type="protein sequence ID" value="REH35772.1"/>
    <property type="molecule type" value="Genomic_DNA"/>
</dbReference>
<name>A0A3E0H0D0_9PSEU</name>
<dbReference type="Proteomes" id="UP000256269">
    <property type="component" value="Unassembled WGS sequence"/>
</dbReference>
<dbReference type="RefSeq" id="WP_116179831.1">
    <property type="nucleotide sequence ID" value="NZ_CP144375.1"/>
</dbReference>
<gene>
    <name evidence="1" type="ORF">BCF44_117160</name>
</gene>
<keyword evidence="2" id="KW-1185">Reference proteome</keyword>
<sequence length="62" mass="6207">MKRSVLGGLVIAAAVAVLAVGVSGTSSVAAPDLHRSVNSYVATTYQPNAGTHIEEPALGGHH</sequence>
<organism evidence="1 2">
    <name type="scientific">Kutzneria buriramensis</name>
    <dbReference type="NCBI Taxonomy" id="1045776"/>
    <lineage>
        <taxon>Bacteria</taxon>
        <taxon>Bacillati</taxon>
        <taxon>Actinomycetota</taxon>
        <taxon>Actinomycetes</taxon>
        <taxon>Pseudonocardiales</taxon>
        <taxon>Pseudonocardiaceae</taxon>
        <taxon>Kutzneria</taxon>
    </lineage>
</organism>
<comment type="caution">
    <text evidence="1">The sequence shown here is derived from an EMBL/GenBank/DDBJ whole genome shotgun (WGS) entry which is preliminary data.</text>
</comment>
<reference evidence="1 2" key="1">
    <citation type="submission" date="2018-08" db="EMBL/GenBank/DDBJ databases">
        <title>Genomic Encyclopedia of Archaeal and Bacterial Type Strains, Phase II (KMG-II): from individual species to whole genera.</title>
        <authorList>
            <person name="Goeker M."/>
        </authorList>
    </citation>
    <scope>NUCLEOTIDE SEQUENCE [LARGE SCALE GENOMIC DNA]</scope>
    <source>
        <strain evidence="1 2">DSM 45791</strain>
    </source>
</reference>
<accession>A0A3E0H0D0</accession>
<protein>
    <submittedName>
        <fullName evidence="1">Uncharacterized protein</fullName>
    </submittedName>
</protein>
<proteinExistence type="predicted"/>